<reference evidence="3 4" key="1">
    <citation type="submission" date="2023-12" db="EMBL/GenBank/DDBJ databases">
        <title>A high-quality genome assembly for Dillenia turbinata (Dilleniales).</title>
        <authorList>
            <person name="Chanderbali A."/>
        </authorList>
    </citation>
    <scope>NUCLEOTIDE SEQUENCE [LARGE SCALE GENOMIC DNA]</scope>
    <source>
        <strain evidence="3">LSX21</strain>
        <tissue evidence="3">Leaf</tissue>
    </source>
</reference>
<evidence type="ECO:0000313" key="3">
    <source>
        <dbReference type="EMBL" id="KAK6931755.1"/>
    </source>
</evidence>
<dbReference type="Gene3D" id="1.25.40.10">
    <property type="entry name" value="Tetratricopeptide repeat domain"/>
    <property type="match status" value="1"/>
</dbReference>
<dbReference type="Proteomes" id="UP001370490">
    <property type="component" value="Unassembled WGS sequence"/>
</dbReference>
<keyword evidence="4" id="KW-1185">Reference proteome</keyword>
<dbReference type="PANTHER" id="PTHR46862:SF2">
    <property type="entry name" value="OS02G0611400 PROTEIN"/>
    <property type="match status" value="1"/>
</dbReference>
<evidence type="ECO:0000256" key="2">
    <source>
        <dbReference type="SAM" id="MobiDB-lite"/>
    </source>
</evidence>
<organism evidence="3 4">
    <name type="scientific">Dillenia turbinata</name>
    <dbReference type="NCBI Taxonomy" id="194707"/>
    <lineage>
        <taxon>Eukaryota</taxon>
        <taxon>Viridiplantae</taxon>
        <taxon>Streptophyta</taxon>
        <taxon>Embryophyta</taxon>
        <taxon>Tracheophyta</taxon>
        <taxon>Spermatophyta</taxon>
        <taxon>Magnoliopsida</taxon>
        <taxon>eudicotyledons</taxon>
        <taxon>Gunneridae</taxon>
        <taxon>Pentapetalae</taxon>
        <taxon>Dilleniales</taxon>
        <taxon>Dilleniaceae</taxon>
        <taxon>Dillenia</taxon>
    </lineage>
</organism>
<dbReference type="AlphaFoldDB" id="A0AAN8ZED4"/>
<protein>
    <submittedName>
        <fullName evidence="3">Pentatricopeptide repeat</fullName>
    </submittedName>
</protein>
<accession>A0AAN8ZED4</accession>
<keyword evidence="1" id="KW-0677">Repeat</keyword>
<dbReference type="InterPro" id="IPR011990">
    <property type="entry name" value="TPR-like_helical_dom_sf"/>
</dbReference>
<dbReference type="NCBIfam" id="TIGR00756">
    <property type="entry name" value="PPR"/>
    <property type="match status" value="1"/>
</dbReference>
<feature type="region of interest" description="Disordered" evidence="2">
    <location>
        <begin position="1"/>
        <end position="33"/>
    </location>
</feature>
<evidence type="ECO:0000256" key="1">
    <source>
        <dbReference type="ARBA" id="ARBA00022737"/>
    </source>
</evidence>
<dbReference type="Pfam" id="PF13812">
    <property type="entry name" value="PPR_3"/>
    <property type="match status" value="1"/>
</dbReference>
<gene>
    <name evidence="3" type="ORF">RJ641_003548</name>
</gene>
<proteinExistence type="predicted"/>
<dbReference type="EMBL" id="JBAMMX010000011">
    <property type="protein sequence ID" value="KAK6931755.1"/>
    <property type="molecule type" value="Genomic_DNA"/>
</dbReference>
<sequence>RVRAEDKAYERQSGAEAGNEGTGDADEFAAAEEKPRITSLPQRNGRIMYKIYGLDLSVADKIHDMEELTWPQELKPVSGKCKLVMGRTMSLKEEDDPLALLAKWIELLQPSRIDWMAMLNKLKEQNLAMCYKVNSLSNQMFVIFELIDARAKNNRTEDAERILKKMSNNGIMPDILISTILVHMYGKAGNLELAKQAFESFRFKDSNRI</sequence>
<feature type="compositionally biased region" description="Basic and acidic residues" evidence="2">
    <location>
        <begin position="1"/>
        <end position="10"/>
    </location>
</feature>
<comment type="caution">
    <text evidence="3">The sequence shown here is derived from an EMBL/GenBank/DDBJ whole genome shotgun (WGS) entry which is preliminary data.</text>
</comment>
<evidence type="ECO:0000313" key="4">
    <source>
        <dbReference type="Proteomes" id="UP001370490"/>
    </source>
</evidence>
<feature type="non-terminal residue" evidence="3">
    <location>
        <position position="1"/>
    </location>
</feature>
<name>A0AAN8ZED4_9MAGN</name>
<dbReference type="InterPro" id="IPR002885">
    <property type="entry name" value="PPR_rpt"/>
</dbReference>
<dbReference type="PANTHER" id="PTHR46862">
    <property type="entry name" value="OS07G0661900 PROTEIN"/>
    <property type="match status" value="1"/>
</dbReference>